<dbReference type="InterPro" id="IPR011990">
    <property type="entry name" value="TPR-like_helical_dom_sf"/>
</dbReference>
<evidence type="ECO:0000256" key="3">
    <source>
        <dbReference type="PROSITE-ProRule" id="PRU00023"/>
    </source>
</evidence>
<dbReference type="InterPro" id="IPR002110">
    <property type="entry name" value="Ankyrin_rpt"/>
</dbReference>
<evidence type="ECO:0000256" key="4">
    <source>
        <dbReference type="SAM" id="MobiDB-lite"/>
    </source>
</evidence>
<keyword evidence="8" id="KW-1185">Reference proteome</keyword>
<gene>
    <name evidence="7" type="ORF">FKG95_13540</name>
</gene>
<feature type="repeat" description="ANK" evidence="3">
    <location>
        <begin position="139"/>
        <end position="171"/>
    </location>
</feature>
<dbReference type="PANTHER" id="PTHR24171:SF8">
    <property type="entry name" value="BRCA1-ASSOCIATED RING DOMAIN PROTEIN 1"/>
    <property type="match status" value="1"/>
</dbReference>
<dbReference type="SUPFAM" id="SSF81901">
    <property type="entry name" value="HCP-like"/>
    <property type="match status" value="1"/>
</dbReference>
<accession>A0A545TR73</accession>
<feature type="compositionally biased region" description="Basic and acidic residues" evidence="4">
    <location>
        <begin position="128"/>
        <end position="138"/>
    </location>
</feature>
<dbReference type="Gene3D" id="1.25.40.10">
    <property type="entry name" value="Tetratricopeptide repeat domain"/>
    <property type="match status" value="1"/>
</dbReference>
<dbReference type="Proteomes" id="UP000315252">
    <property type="component" value="Unassembled WGS sequence"/>
</dbReference>
<evidence type="ECO:0000313" key="7">
    <source>
        <dbReference type="EMBL" id="TQV79725.1"/>
    </source>
</evidence>
<dbReference type="AlphaFoldDB" id="A0A545TR73"/>
<organism evidence="7 8">
    <name type="scientific">Denitrobaculum tricleocarpae</name>
    <dbReference type="NCBI Taxonomy" id="2591009"/>
    <lineage>
        <taxon>Bacteria</taxon>
        <taxon>Pseudomonadati</taxon>
        <taxon>Pseudomonadota</taxon>
        <taxon>Alphaproteobacteria</taxon>
        <taxon>Rhodospirillales</taxon>
        <taxon>Rhodospirillaceae</taxon>
        <taxon>Denitrobaculum</taxon>
    </lineage>
</organism>
<dbReference type="InterPro" id="IPR036770">
    <property type="entry name" value="Ankyrin_rpt-contain_sf"/>
</dbReference>
<dbReference type="Gene3D" id="1.25.40.20">
    <property type="entry name" value="Ankyrin repeat-containing domain"/>
    <property type="match status" value="2"/>
</dbReference>
<dbReference type="Pfam" id="PF01471">
    <property type="entry name" value="PG_binding_1"/>
    <property type="match status" value="1"/>
</dbReference>
<feature type="signal peptide" evidence="5">
    <location>
        <begin position="1"/>
        <end position="26"/>
    </location>
</feature>
<feature type="domain" description="Peptidoglycan binding-like" evidence="6">
    <location>
        <begin position="267"/>
        <end position="319"/>
    </location>
</feature>
<feature type="repeat" description="ANK" evidence="3">
    <location>
        <begin position="172"/>
        <end position="204"/>
    </location>
</feature>
<dbReference type="GO" id="GO:0004842">
    <property type="term" value="F:ubiquitin-protein transferase activity"/>
    <property type="evidence" value="ECO:0007669"/>
    <property type="project" value="TreeGrafter"/>
</dbReference>
<comment type="caution">
    <text evidence="7">The sequence shown here is derived from an EMBL/GenBank/DDBJ whole genome shotgun (WGS) entry which is preliminary data.</text>
</comment>
<dbReference type="PROSITE" id="PS50088">
    <property type="entry name" value="ANK_REPEAT"/>
    <property type="match status" value="3"/>
</dbReference>
<feature type="repeat" description="ANK" evidence="3">
    <location>
        <begin position="205"/>
        <end position="237"/>
    </location>
</feature>
<name>A0A545TR73_9PROT</name>
<proteinExistence type="predicted"/>
<evidence type="ECO:0000256" key="1">
    <source>
        <dbReference type="ARBA" id="ARBA00022737"/>
    </source>
</evidence>
<dbReference type="Gene3D" id="1.10.101.10">
    <property type="entry name" value="PGBD-like superfamily/PGBD"/>
    <property type="match status" value="1"/>
</dbReference>
<keyword evidence="5" id="KW-0732">Signal</keyword>
<evidence type="ECO:0000256" key="5">
    <source>
        <dbReference type="SAM" id="SignalP"/>
    </source>
</evidence>
<evidence type="ECO:0000313" key="8">
    <source>
        <dbReference type="Proteomes" id="UP000315252"/>
    </source>
</evidence>
<evidence type="ECO:0000259" key="6">
    <source>
        <dbReference type="Pfam" id="PF01471"/>
    </source>
</evidence>
<protein>
    <recommendedName>
        <fullName evidence="6">Peptidoglycan binding-like domain-containing protein</fullName>
    </recommendedName>
</protein>
<dbReference type="RefSeq" id="WP_142896905.1">
    <property type="nucleotide sequence ID" value="NZ_ML660055.1"/>
</dbReference>
<sequence length="337" mass="36699">MKAFQLTLILAAVLVIANTAPPLAGAAAANSDEESYDPTLDPAFKVWRSLSGQEESESFFLVAQRYEKGETVGANPITALQYYILAAELDHKDAEAAVERLNKSLSKSDRAEARERAANWSPVTDEEVERKQPVKRPNNDRARLLAAADSGNLDQVTALLEKGVPVDVRDEHQWTPMMLAALQGHDTVVAVLLEQGADMEAQDINGTTALMAAASSGWLSVVKRLIKAGVDMDVEDNAGETAFYMAEQFEHHSVSTFLARVNASPEVIKEVQAFLISKGYKLGKPDGLWGPKTEKAVKSFQKKLDMAPDGRITKKFLNRIRGDSASGEKSSKVKKAS</sequence>
<dbReference type="Pfam" id="PF12796">
    <property type="entry name" value="Ank_2"/>
    <property type="match status" value="1"/>
</dbReference>
<keyword evidence="1" id="KW-0677">Repeat</keyword>
<evidence type="ECO:0000256" key="2">
    <source>
        <dbReference type="ARBA" id="ARBA00023043"/>
    </source>
</evidence>
<dbReference type="PROSITE" id="PS50297">
    <property type="entry name" value="ANK_REP_REGION"/>
    <property type="match status" value="2"/>
</dbReference>
<dbReference type="EMBL" id="VHSH01000004">
    <property type="protein sequence ID" value="TQV79725.1"/>
    <property type="molecule type" value="Genomic_DNA"/>
</dbReference>
<dbReference type="InterPro" id="IPR036366">
    <property type="entry name" value="PGBDSf"/>
</dbReference>
<dbReference type="GO" id="GO:0085020">
    <property type="term" value="P:protein K6-linked ubiquitination"/>
    <property type="evidence" value="ECO:0007669"/>
    <property type="project" value="TreeGrafter"/>
</dbReference>
<keyword evidence="2 3" id="KW-0040">ANK repeat</keyword>
<feature type="chain" id="PRO_5021906699" description="Peptidoglycan binding-like domain-containing protein" evidence="5">
    <location>
        <begin position="27"/>
        <end position="337"/>
    </location>
</feature>
<reference evidence="7 8" key="1">
    <citation type="submission" date="2019-06" db="EMBL/GenBank/DDBJ databases">
        <title>Whole genome sequence for Rhodospirillaceae sp. R148.</title>
        <authorList>
            <person name="Wang G."/>
        </authorList>
    </citation>
    <scope>NUCLEOTIDE SEQUENCE [LARGE SCALE GENOMIC DNA]</scope>
    <source>
        <strain evidence="7 8">R148</strain>
    </source>
</reference>
<dbReference type="OrthoDB" id="7615179at2"/>
<dbReference type="SUPFAM" id="SSF48403">
    <property type="entry name" value="Ankyrin repeat"/>
    <property type="match status" value="1"/>
</dbReference>
<feature type="compositionally biased region" description="Basic and acidic residues" evidence="4">
    <location>
        <begin position="105"/>
        <end position="117"/>
    </location>
</feature>
<feature type="region of interest" description="Disordered" evidence="4">
    <location>
        <begin position="105"/>
        <end position="138"/>
    </location>
</feature>
<dbReference type="Pfam" id="PF13637">
    <property type="entry name" value="Ank_4"/>
    <property type="match status" value="1"/>
</dbReference>
<dbReference type="PANTHER" id="PTHR24171">
    <property type="entry name" value="ANKYRIN REPEAT DOMAIN-CONTAINING PROTEIN 39-RELATED"/>
    <property type="match status" value="1"/>
</dbReference>
<dbReference type="InterPro" id="IPR002477">
    <property type="entry name" value="Peptidoglycan-bd-like"/>
</dbReference>
<dbReference type="SMART" id="SM00248">
    <property type="entry name" value="ANK"/>
    <property type="match status" value="4"/>
</dbReference>